<protein>
    <submittedName>
        <fullName evidence="1">Uncharacterized protein</fullName>
    </submittedName>
</protein>
<evidence type="ECO:0000313" key="1">
    <source>
        <dbReference type="EMBL" id="KAL1884462.1"/>
    </source>
</evidence>
<sequence length="75" mass="8327">MDTEDFWLPDVPSDFVLKFPGSDESWKLGPILKEKLLEGDEYDGVEISEASGVCIAEQIDGPRKGMKAIAKVRTQ</sequence>
<dbReference type="EMBL" id="JAVDPF010000004">
    <property type="protein sequence ID" value="KAL1884462.1"/>
    <property type="molecule type" value="Genomic_DNA"/>
</dbReference>
<gene>
    <name evidence="1" type="ORF">Plec18167_002050</name>
</gene>
<comment type="caution">
    <text evidence="1">The sequence shown here is derived from an EMBL/GenBank/DDBJ whole genome shotgun (WGS) entry which is preliminary data.</text>
</comment>
<keyword evidence="2" id="KW-1185">Reference proteome</keyword>
<dbReference type="Proteomes" id="UP001583193">
    <property type="component" value="Unassembled WGS sequence"/>
</dbReference>
<evidence type="ECO:0000313" key="2">
    <source>
        <dbReference type="Proteomes" id="UP001583193"/>
    </source>
</evidence>
<name>A0ABR3Y853_9EURO</name>
<proteinExistence type="predicted"/>
<accession>A0ABR3Y853</accession>
<organism evidence="1 2">
    <name type="scientific">Paecilomyces lecythidis</name>
    <dbReference type="NCBI Taxonomy" id="3004212"/>
    <lineage>
        <taxon>Eukaryota</taxon>
        <taxon>Fungi</taxon>
        <taxon>Dikarya</taxon>
        <taxon>Ascomycota</taxon>
        <taxon>Pezizomycotina</taxon>
        <taxon>Eurotiomycetes</taxon>
        <taxon>Eurotiomycetidae</taxon>
        <taxon>Eurotiales</taxon>
        <taxon>Thermoascaceae</taxon>
        <taxon>Paecilomyces</taxon>
    </lineage>
</organism>
<reference evidence="1 2" key="1">
    <citation type="journal article" date="2024" name="IMA Fungus">
        <title>IMA Genome - F19 : A genome assembly and annotation guide to empower mycologists, including annotated draft genome sequences of Ceratocystis pirilliformis, Diaporthe australafricana, Fusarium ophioides, Paecilomyces lecythidis, and Sporothrix stenoceras.</title>
        <authorList>
            <person name="Aylward J."/>
            <person name="Wilson A.M."/>
            <person name="Visagie C.M."/>
            <person name="Spraker J."/>
            <person name="Barnes I."/>
            <person name="Buitendag C."/>
            <person name="Ceriani C."/>
            <person name="Del Mar Angel L."/>
            <person name="du Plessis D."/>
            <person name="Fuchs T."/>
            <person name="Gasser K."/>
            <person name="Kramer D."/>
            <person name="Li W."/>
            <person name="Munsamy K."/>
            <person name="Piso A."/>
            <person name="Price J.L."/>
            <person name="Sonnekus B."/>
            <person name="Thomas C."/>
            <person name="van der Nest A."/>
            <person name="van Dijk A."/>
            <person name="van Heerden A."/>
            <person name="van Vuuren N."/>
            <person name="Yilmaz N."/>
            <person name="Duong T.A."/>
            <person name="van der Merwe N.A."/>
            <person name="Wingfield M.J."/>
            <person name="Wingfield B.D."/>
        </authorList>
    </citation>
    <scope>NUCLEOTIDE SEQUENCE [LARGE SCALE GENOMIC DNA]</scope>
    <source>
        <strain evidence="1 2">CMW 18167</strain>
    </source>
</reference>